<accession>A0A2N5CHH8</accession>
<feature type="transmembrane region" description="Helical" evidence="1">
    <location>
        <begin position="122"/>
        <end position="141"/>
    </location>
</feature>
<sequence>MRSLEHSGWFLINIAVPLLAPLALLPLARLPNFFREHSRGVFRRAIGHGQMLWAALPMSASACYMLSGAIGGSSPDYHLSLAYLGAHICVIALSAAGIVLGAMESCMAASGTPCIANGILRYSLVLTSITATLYFLAYLHVVQPATT</sequence>
<proteinExistence type="predicted"/>
<protein>
    <submittedName>
        <fullName evidence="2">Uncharacterized protein</fullName>
    </submittedName>
</protein>
<reference evidence="2 3" key="1">
    <citation type="submission" date="2017-12" db="EMBL/GenBank/DDBJ databases">
        <title>Genome sequence of the active heterotrophic nitrifier-denitrifier, Cupriavidus pauculus UM1.</title>
        <authorList>
            <person name="Putonti C."/>
            <person name="Castignetti D."/>
        </authorList>
    </citation>
    <scope>NUCLEOTIDE SEQUENCE [LARGE SCALE GENOMIC DNA]</scope>
    <source>
        <strain evidence="2 3">UM1</strain>
    </source>
</reference>
<evidence type="ECO:0000313" key="2">
    <source>
        <dbReference type="EMBL" id="PLQ01651.1"/>
    </source>
</evidence>
<evidence type="ECO:0000313" key="3">
    <source>
        <dbReference type="Proteomes" id="UP000234341"/>
    </source>
</evidence>
<feature type="transmembrane region" description="Helical" evidence="1">
    <location>
        <begin position="51"/>
        <end position="70"/>
    </location>
</feature>
<keyword evidence="1" id="KW-0812">Transmembrane</keyword>
<gene>
    <name evidence="2" type="ORF">CYJ10_08260</name>
</gene>
<dbReference type="Proteomes" id="UP000234341">
    <property type="component" value="Unassembled WGS sequence"/>
</dbReference>
<organism evidence="2 3">
    <name type="scientific">Cupriavidus pauculus</name>
    <dbReference type="NCBI Taxonomy" id="82633"/>
    <lineage>
        <taxon>Bacteria</taxon>
        <taxon>Pseudomonadati</taxon>
        <taxon>Pseudomonadota</taxon>
        <taxon>Betaproteobacteria</taxon>
        <taxon>Burkholderiales</taxon>
        <taxon>Burkholderiaceae</taxon>
        <taxon>Cupriavidus</taxon>
    </lineage>
</organism>
<feature type="transmembrane region" description="Helical" evidence="1">
    <location>
        <begin position="82"/>
        <end position="102"/>
    </location>
</feature>
<feature type="transmembrane region" description="Helical" evidence="1">
    <location>
        <begin position="6"/>
        <end position="30"/>
    </location>
</feature>
<dbReference type="EMBL" id="PJRP01000002">
    <property type="protein sequence ID" value="PLQ01651.1"/>
    <property type="molecule type" value="Genomic_DNA"/>
</dbReference>
<dbReference type="AlphaFoldDB" id="A0A2N5CHH8"/>
<keyword evidence="1" id="KW-1133">Transmembrane helix</keyword>
<evidence type="ECO:0000256" key="1">
    <source>
        <dbReference type="SAM" id="Phobius"/>
    </source>
</evidence>
<comment type="caution">
    <text evidence="2">The sequence shown here is derived from an EMBL/GenBank/DDBJ whole genome shotgun (WGS) entry which is preliminary data.</text>
</comment>
<name>A0A2N5CHH8_9BURK</name>
<keyword evidence="1" id="KW-0472">Membrane</keyword>
<dbReference type="RefSeq" id="WP_101681000.1">
    <property type="nucleotide sequence ID" value="NZ_PJRP01000002.1"/>
</dbReference>
<dbReference type="OrthoDB" id="9094516at2"/>